<proteinExistence type="predicted"/>
<evidence type="ECO:0000313" key="3">
    <source>
        <dbReference type="Proteomes" id="UP000301751"/>
    </source>
</evidence>
<organism evidence="2 3">
    <name type="scientific">Pseudaquabacterium pictum</name>
    <dbReference type="NCBI Taxonomy" id="2315236"/>
    <lineage>
        <taxon>Bacteria</taxon>
        <taxon>Pseudomonadati</taxon>
        <taxon>Pseudomonadota</taxon>
        <taxon>Betaproteobacteria</taxon>
        <taxon>Burkholderiales</taxon>
        <taxon>Sphaerotilaceae</taxon>
        <taxon>Pseudaquabacterium</taxon>
    </lineage>
</organism>
<comment type="caution">
    <text evidence="2">The sequence shown here is derived from an EMBL/GenBank/DDBJ whole genome shotgun (WGS) entry which is preliminary data.</text>
</comment>
<dbReference type="Gene3D" id="3.30.2010.10">
    <property type="entry name" value="Metalloproteases ('zincins'), catalytic domain"/>
    <property type="match status" value="1"/>
</dbReference>
<dbReference type="EMBL" id="BJCL01000002">
    <property type="protein sequence ID" value="GCL61957.1"/>
    <property type="molecule type" value="Genomic_DNA"/>
</dbReference>
<sequence length="175" mass="19440">MTPAAAGDPCRAFLAGYPADLLDRVRALLADGSLGDWLDKRYPEAHTIRTDGALYDHASALKARHLRNAPALNKVAYDGRLQIDQRALGTLTAASRVQGGRLAAKRELRVAACFKHAPAAMLDMIVVHELAHLKEREHNKPFYALCDHMLPGYHQIEFDTRLWLTWQQLQAAAPP</sequence>
<dbReference type="Proteomes" id="UP000301751">
    <property type="component" value="Unassembled WGS sequence"/>
</dbReference>
<evidence type="ECO:0000259" key="1">
    <source>
        <dbReference type="Pfam" id="PF01863"/>
    </source>
</evidence>
<dbReference type="Pfam" id="PF01863">
    <property type="entry name" value="YgjP-like"/>
    <property type="match status" value="1"/>
</dbReference>
<dbReference type="PANTHER" id="PTHR30399:SF1">
    <property type="entry name" value="UTP PYROPHOSPHATASE"/>
    <property type="match status" value="1"/>
</dbReference>
<dbReference type="AlphaFoldDB" id="A0A480ANL9"/>
<dbReference type="RefSeq" id="WP_137731715.1">
    <property type="nucleotide sequence ID" value="NZ_BJCL01000002.1"/>
</dbReference>
<protein>
    <recommendedName>
        <fullName evidence="1">YgjP-like metallopeptidase domain-containing protein</fullName>
    </recommendedName>
</protein>
<dbReference type="CDD" id="cd07344">
    <property type="entry name" value="M48_yhfN_like"/>
    <property type="match status" value="1"/>
</dbReference>
<feature type="domain" description="YgjP-like metallopeptidase" evidence="1">
    <location>
        <begin position="105"/>
        <end position="156"/>
    </location>
</feature>
<dbReference type="OrthoDB" id="9000630at2"/>
<reference evidence="3" key="1">
    <citation type="submission" date="2019-03" db="EMBL/GenBank/DDBJ databases">
        <title>Aquabacterium pictum sp.nov., the first bacteriochlorophyll a-containing freshwater bacterium in the genus Aquabacterium of the class Betaproteobacteria.</title>
        <authorList>
            <person name="Hirose S."/>
            <person name="Tank M."/>
            <person name="Hara E."/>
            <person name="Tamaki H."/>
            <person name="Takaichi S."/>
            <person name="Haruta S."/>
            <person name="Hanada S."/>
        </authorList>
    </citation>
    <scope>NUCLEOTIDE SEQUENCE [LARGE SCALE GENOMIC DNA]</scope>
    <source>
        <strain evidence="3">W35</strain>
    </source>
</reference>
<name>A0A480ANL9_9BURK</name>
<dbReference type="InterPro" id="IPR053136">
    <property type="entry name" value="UTP_pyrophosphatase-like"/>
</dbReference>
<accession>A0A480ANL9</accession>
<evidence type="ECO:0000313" key="2">
    <source>
        <dbReference type="EMBL" id="GCL61957.1"/>
    </source>
</evidence>
<dbReference type="InterPro" id="IPR002725">
    <property type="entry name" value="YgjP-like_metallopeptidase"/>
</dbReference>
<keyword evidence="3" id="KW-1185">Reference proteome</keyword>
<gene>
    <name evidence="2" type="ORF">AQPW35_10380</name>
</gene>
<dbReference type="PANTHER" id="PTHR30399">
    <property type="entry name" value="UNCHARACTERIZED PROTEIN YGJP"/>
    <property type="match status" value="1"/>
</dbReference>